<reference evidence="7" key="3">
    <citation type="submission" date="2025-09" db="UniProtKB">
        <authorList>
            <consortium name="Ensembl"/>
        </authorList>
    </citation>
    <scope>IDENTIFICATION</scope>
</reference>
<dbReference type="PANTHER" id="PTHR10903:SF180">
    <property type="entry name" value="GTPASE IMAP FAMILY MEMBER 7-LIKE"/>
    <property type="match status" value="1"/>
</dbReference>
<dbReference type="InterPro" id="IPR027417">
    <property type="entry name" value="P-loop_NTPase"/>
</dbReference>
<evidence type="ECO:0000313" key="8">
    <source>
        <dbReference type="Proteomes" id="UP000314982"/>
    </source>
</evidence>
<evidence type="ECO:0000256" key="5">
    <source>
        <dbReference type="SAM" id="MobiDB-lite"/>
    </source>
</evidence>
<dbReference type="Gene3D" id="3.40.50.300">
    <property type="entry name" value="P-loop containing nucleotide triphosphate hydrolases"/>
    <property type="match status" value="1"/>
</dbReference>
<dbReference type="STRING" id="62062.ENSHHUP00000077467"/>
<dbReference type="Proteomes" id="UP000314982">
    <property type="component" value="Unassembled WGS sequence"/>
</dbReference>
<dbReference type="Pfam" id="PF04548">
    <property type="entry name" value="AIG1"/>
    <property type="match status" value="1"/>
</dbReference>
<dbReference type="CDD" id="cd01852">
    <property type="entry name" value="AIG1"/>
    <property type="match status" value="1"/>
</dbReference>
<evidence type="ECO:0000256" key="2">
    <source>
        <dbReference type="ARBA" id="ARBA00022741"/>
    </source>
</evidence>
<dbReference type="Ensembl" id="ENSHHUT00000079982.1">
    <property type="protein sequence ID" value="ENSHHUP00000077467.1"/>
    <property type="gene ID" value="ENSHHUG00000045253.1"/>
</dbReference>
<organism evidence="7 8">
    <name type="scientific">Hucho hucho</name>
    <name type="common">huchen</name>
    <dbReference type="NCBI Taxonomy" id="62062"/>
    <lineage>
        <taxon>Eukaryota</taxon>
        <taxon>Metazoa</taxon>
        <taxon>Chordata</taxon>
        <taxon>Craniata</taxon>
        <taxon>Vertebrata</taxon>
        <taxon>Euteleostomi</taxon>
        <taxon>Actinopterygii</taxon>
        <taxon>Neopterygii</taxon>
        <taxon>Teleostei</taxon>
        <taxon>Protacanthopterygii</taxon>
        <taxon>Salmoniformes</taxon>
        <taxon>Salmonidae</taxon>
        <taxon>Salmoninae</taxon>
        <taxon>Hucho</taxon>
    </lineage>
</organism>
<dbReference type="InterPro" id="IPR045058">
    <property type="entry name" value="GIMA/IAN/Toc"/>
</dbReference>
<dbReference type="FunFam" id="3.40.50.300:FF:000366">
    <property type="entry name" value="GTPase, IMAP family member 2"/>
    <property type="match status" value="1"/>
</dbReference>
<evidence type="ECO:0000259" key="6">
    <source>
        <dbReference type="PROSITE" id="PS51720"/>
    </source>
</evidence>
<reference evidence="8" key="1">
    <citation type="submission" date="2018-06" db="EMBL/GenBank/DDBJ databases">
        <title>Genome assembly of Danube salmon.</title>
        <authorList>
            <person name="Macqueen D.J."/>
            <person name="Gundappa M.K."/>
        </authorList>
    </citation>
    <scope>NUCLEOTIDE SEQUENCE [LARGE SCALE GENOMIC DNA]</scope>
</reference>
<sequence length="347" mass="39723">MASSSTTKPLGKDDDTDKTTLCRRRNSKGDGPDMSMTRIVLVGKTGAGKSSSGNTILGKKAFRDAKSSKSVTQECSKETGEVLGRQVVIVDTPGIFDTNRPDSDLEKEISKCINMTSPGPHAIVLVLDVGPFTEEEQNAVKKIRALFGEEAEKYTMILFTHGDELGDGGIEQYVKEAQDDLKTLVTQCGDRYHGFDNTKMGNRRQVLDFLEKIDHMVAVNGQDHYTNNMYEEVERKICHKEEELRKQYEEELRKLQDQEKQLPSEYQEKSKMLREEIEALKESLQDKEKKLKDLKSLEQNKIPWIVEHILYYEMKLRAVREEAEQIQLNNEILTDFCRKLQDLHLTQ</sequence>
<comment type="similarity">
    <text evidence="1">Belongs to the TRAFAC class TrmE-Era-EngA-EngB-Septin-like GTPase superfamily. AIG1/Toc34/Toc159-like paraseptin GTPase family. IAN subfamily.</text>
</comment>
<accession>A0A4W5QMW4</accession>
<name>A0A4W5QMW4_9TELE</name>
<keyword evidence="8" id="KW-1185">Reference proteome</keyword>
<dbReference type="PROSITE" id="PS51720">
    <property type="entry name" value="G_AIG1"/>
    <property type="match status" value="1"/>
</dbReference>
<dbReference type="GeneTree" id="ENSGT01140000282522"/>
<keyword evidence="2" id="KW-0547">Nucleotide-binding</keyword>
<evidence type="ECO:0000313" key="7">
    <source>
        <dbReference type="Ensembl" id="ENSHHUP00000077467.1"/>
    </source>
</evidence>
<dbReference type="GO" id="GO:0005525">
    <property type="term" value="F:GTP binding"/>
    <property type="evidence" value="ECO:0007669"/>
    <property type="project" value="UniProtKB-KW"/>
</dbReference>
<evidence type="ECO:0000256" key="1">
    <source>
        <dbReference type="ARBA" id="ARBA00008535"/>
    </source>
</evidence>
<feature type="domain" description="AIG1-type G" evidence="6">
    <location>
        <begin position="34"/>
        <end position="234"/>
    </location>
</feature>
<feature type="region of interest" description="Disordered" evidence="5">
    <location>
        <begin position="1"/>
        <end position="36"/>
    </location>
</feature>
<keyword evidence="3" id="KW-0342">GTP-binding</keyword>
<evidence type="ECO:0000256" key="4">
    <source>
        <dbReference type="SAM" id="Coils"/>
    </source>
</evidence>
<dbReference type="PANTHER" id="PTHR10903">
    <property type="entry name" value="GTPASE, IMAP FAMILY MEMBER-RELATED"/>
    <property type="match status" value="1"/>
</dbReference>
<protein>
    <recommendedName>
        <fullName evidence="6">AIG1-type G domain-containing protein</fullName>
    </recommendedName>
</protein>
<feature type="compositionally biased region" description="Basic and acidic residues" evidence="5">
    <location>
        <begin position="10"/>
        <end position="20"/>
    </location>
</feature>
<reference evidence="7" key="2">
    <citation type="submission" date="2025-08" db="UniProtKB">
        <authorList>
            <consortium name="Ensembl"/>
        </authorList>
    </citation>
    <scope>IDENTIFICATION</scope>
</reference>
<dbReference type="SUPFAM" id="SSF52540">
    <property type="entry name" value="P-loop containing nucleoside triphosphate hydrolases"/>
    <property type="match status" value="1"/>
</dbReference>
<evidence type="ECO:0000256" key="3">
    <source>
        <dbReference type="ARBA" id="ARBA00023134"/>
    </source>
</evidence>
<feature type="coiled-coil region" evidence="4">
    <location>
        <begin position="238"/>
        <end position="301"/>
    </location>
</feature>
<dbReference type="InterPro" id="IPR006703">
    <property type="entry name" value="G_AIG1"/>
</dbReference>
<proteinExistence type="inferred from homology"/>
<keyword evidence="4" id="KW-0175">Coiled coil</keyword>
<dbReference type="AlphaFoldDB" id="A0A4W5QMW4"/>